<dbReference type="SUPFAM" id="SSF55729">
    <property type="entry name" value="Acyl-CoA N-acyltransferases (Nat)"/>
    <property type="match status" value="1"/>
</dbReference>
<dbReference type="GO" id="GO:0016747">
    <property type="term" value="F:acyltransferase activity, transferring groups other than amino-acyl groups"/>
    <property type="evidence" value="ECO:0007669"/>
    <property type="project" value="InterPro"/>
</dbReference>
<keyword evidence="1" id="KW-0012">Acyltransferase</keyword>
<keyword evidence="1" id="KW-0808">Transferase</keyword>
<organism evidence="1 2">
    <name type="scientific">Jimgerdemannia flammicorona</name>
    <dbReference type="NCBI Taxonomy" id="994334"/>
    <lineage>
        <taxon>Eukaryota</taxon>
        <taxon>Fungi</taxon>
        <taxon>Fungi incertae sedis</taxon>
        <taxon>Mucoromycota</taxon>
        <taxon>Mucoromycotina</taxon>
        <taxon>Endogonomycetes</taxon>
        <taxon>Endogonales</taxon>
        <taxon>Endogonaceae</taxon>
        <taxon>Jimgerdemannia</taxon>
    </lineage>
</organism>
<comment type="caution">
    <text evidence="1">The sequence shown here is derived from an EMBL/GenBank/DDBJ whole genome shotgun (WGS) entry which is preliminary data.</text>
</comment>
<dbReference type="InterPro" id="IPR016181">
    <property type="entry name" value="Acyl_CoA_acyltransferase"/>
</dbReference>
<evidence type="ECO:0000313" key="2">
    <source>
        <dbReference type="Proteomes" id="UP000268093"/>
    </source>
</evidence>
<reference evidence="1 2" key="1">
    <citation type="journal article" date="2018" name="New Phytol.">
        <title>Phylogenomics of Endogonaceae and evolution of mycorrhizas within Mucoromycota.</title>
        <authorList>
            <person name="Chang Y."/>
            <person name="Desiro A."/>
            <person name="Na H."/>
            <person name="Sandor L."/>
            <person name="Lipzen A."/>
            <person name="Clum A."/>
            <person name="Barry K."/>
            <person name="Grigoriev I.V."/>
            <person name="Martin F.M."/>
            <person name="Stajich J.E."/>
            <person name="Smith M.E."/>
            <person name="Bonito G."/>
            <person name="Spatafora J.W."/>
        </authorList>
    </citation>
    <scope>NUCLEOTIDE SEQUENCE [LARGE SCALE GENOMIC DNA]</scope>
    <source>
        <strain evidence="1 2">GMNB39</strain>
    </source>
</reference>
<dbReference type="InterPro" id="IPR000182">
    <property type="entry name" value="GNAT_dom"/>
</dbReference>
<dbReference type="CDD" id="cd04301">
    <property type="entry name" value="NAT_SF"/>
    <property type="match status" value="1"/>
</dbReference>
<evidence type="ECO:0000313" key="1">
    <source>
        <dbReference type="EMBL" id="RUP49437.1"/>
    </source>
</evidence>
<sequence>MAFSTPQDYTIRPGTLPDAAAMAQCNLESIRVAFAELMPASWLHAPSTADSYLTKWTDHLTPRPVPDGIHLLAETHSDSEPARVVAVANAGPLRPYIGLESLDRATMLQLWTLYVHPTAQGTGLGRRLFLEAVKSAHETWPACSDKLIVLTFEGNTNGRRFYEKLGGTLWGILPKYPLPLGGGNCDIATYEWDGVAEWITKWEKGSR</sequence>
<dbReference type="PANTHER" id="PTHR43877">
    <property type="entry name" value="AMINOALKYLPHOSPHONATE N-ACETYLTRANSFERASE-RELATED-RELATED"/>
    <property type="match status" value="1"/>
</dbReference>
<gene>
    <name evidence="1" type="ORF">BC936DRAFT_142522</name>
</gene>
<protein>
    <submittedName>
        <fullName evidence="1">Acyl-CoA N-acyltransferase</fullName>
    </submittedName>
</protein>
<dbReference type="EMBL" id="RBNI01002299">
    <property type="protein sequence ID" value="RUP49437.1"/>
    <property type="molecule type" value="Genomic_DNA"/>
</dbReference>
<dbReference type="PANTHER" id="PTHR43877:SF1">
    <property type="entry name" value="ACETYLTRANSFERASE"/>
    <property type="match status" value="1"/>
</dbReference>
<name>A0A433DF33_9FUNG</name>
<proteinExistence type="predicted"/>
<dbReference type="Proteomes" id="UP000268093">
    <property type="component" value="Unassembled WGS sequence"/>
</dbReference>
<dbReference type="OrthoDB" id="424551at2759"/>
<dbReference type="Pfam" id="PF00583">
    <property type="entry name" value="Acetyltransf_1"/>
    <property type="match status" value="1"/>
</dbReference>
<dbReference type="PROSITE" id="PS51186">
    <property type="entry name" value="GNAT"/>
    <property type="match status" value="1"/>
</dbReference>
<dbReference type="InterPro" id="IPR050832">
    <property type="entry name" value="Bact_Acetyltransf"/>
</dbReference>
<keyword evidence="2" id="KW-1185">Reference proteome</keyword>
<accession>A0A433DF33</accession>
<dbReference type="Gene3D" id="3.40.630.30">
    <property type="match status" value="1"/>
</dbReference>